<evidence type="ECO:0000313" key="1">
    <source>
        <dbReference type="EMBL" id="KAK9814378.1"/>
    </source>
</evidence>
<name>A0AAW1Q0B7_9CHLO</name>
<comment type="caution">
    <text evidence="1">The sequence shown here is derived from an EMBL/GenBank/DDBJ whole genome shotgun (WGS) entry which is preliminary data.</text>
</comment>
<proteinExistence type="predicted"/>
<evidence type="ECO:0000313" key="2">
    <source>
        <dbReference type="Proteomes" id="UP001489004"/>
    </source>
</evidence>
<dbReference type="AlphaFoldDB" id="A0AAW1Q0B7"/>
<dbReference type="EMBL" id="JALJOR010000007">
    <property type="protein sequence ID" value="KAK9814378.1"/>
    <property type="molecule type" value="Genomic_DNA"/>
</dbReference>
<protein>
    <submittedName>
        <fullName evidence="1">Uncharacterized protein</fullName>
    </submittedName>
</protein>
<organism evidence="1 2">
    <name type="scientific">[Myrmecia] bisecta</name>
    <dbReference type="NCBI Taxonomy" id="41462"/>
    <lineage>
        <taxon>Eukaryota</taxon>
        <taxon>Viridiplantae</taxon>
        <taxon>Chlorophyta</taxon>
        <taxon>core chlorophytes</taxon>
        <taxon>Trebouxiophyceae</taxon>
        <taxon>Trebouxiales</taxon>
        <taxon>Trebouxiaceae</taxon>
        <taxon>Myrmecia</taxon>
    </lineage>
</organism>
<dbReference type="Proteomes" id="UP001489004">
    <property type="component" value="Unassembled WGS sequence"/>
</dbReference>
<dbReference type="PANTHER" id="PTHR28309:SF1">
    <property type="entry name" value="REQUIRED FOR EXCISION 1-B DOMAIN-CONTAINING PROTEIN"/>
    <property type="match status" value="1"/>
</dbReference>
<reference evidence="1 2" key="1">
    <citation type="journal article" date="2024" name="Nat. Commun.">
        <title>Phylogenomics reveals the evolutionary origins of lichenization in chlorophyte algae.</title>
        <authorList>
            <person name="Puginier C."/>
            <person name="Libourel C."/>
            <person name="Otte J."/>
            <person name="Skaloud P."/>
            <person name="Haon M."/>
            <person name="Grisel S."/>
            <person name="Petersen M."/>
            <person name="Berrin J.G."/>
            <person name="Delaux P.M."/>
            <person name="Dal Grande F."/>
            <person name="Keller J."/>
        </authorList>
    </citation>
    <scope>NUCLEOTIDE SEQUENCE [LARGE SCALE GENOMIC DNA]</scope>
    <source>
        <strain evidence="1 2">SAG 2043</strain>
    </source>
</reference>
<accession>A0AAW1Q0B7</accession>
<dbReference type="PANTHER" id="PTHR28309">
    <property type="entry name" value="REQUIRED FOR EXCISION 1-B DOMAIN-CONTAINING PROTEIN"/>
    <property type="match status" value="1"/>
</dbReference>
<sequence length="200" mass="22626">MPNECDWVDAAEVRALLQQFRSVQQQRVHYYAKFQEGFQTYAAAAQNDREQDQAYSDLVSALTTAFQHCSEEVIGIETKLRDKLHRPDLAGLLRTVQEHEREKLRMTVVQQALKKAQARQQFTWMRSGNEDLSGIGTEEAHACAAHAHGVLPEPSRAEFEKAMAEATQDLQAAVNGINDSLEELRYVEQDLQDQADDHTG</sequence>
<gene>
    <name evidence="1" type="ORF">WJX72_004855</name>
</gene>
<dbReference type="Pfam" id="PF14966">
    <property type="entry name" value="DNA_repr_REX1B"/>
    <property type="match status" value="1"/>
</dbReference>
<keyword evidence="2" id="KW-1185">Reference proteome</keyword>
<dbReference type="InterPro" id="IPR039491">
    <property type="entry name" value="REX1-B"/>
</dbReference>